<dbReference type="InterPro" id="IPR029044">
    <property type="entry name" value="Nucleotide-diphossugar_trans"/>
</dbReference>
<keyword evidence="7" id="KW-0812">Transmembrane</keyword>
<keyword evidence="6" id="KW-0808">Transferase</keyword>
<dbReference type="AlphaFoldDB" id="A0A1F8DQM1"/>
<evidence type="ECO:0000259" key="13">
    <source>
        <dbReference type="Pfam" id="PF00535"/>
    </source>
</evidence>
<evidence type="ECO:0000256" key="1">
    <source>
        <dbReference type="ARBA" id="ARBA00004389"/>
    </source>
</evidence>
<evidence type="ECO:0000256" key="6">
    <source>
        <dbReference type="ARBA" id="ARBA00022679"/>
    </source>
</evidence>
<accession>A0A1F8DQM1</accession>
<dbReference type="InterPro" id="IPR035518">
    <property type="entry name" value="DPG_synthase"/>
</dbReference>
<dbReference type="GO" id="GO:0006487">
    <property type="term" value="P:protein N-linked glycosylation"/>
    <property type="evidence" value="ECO:0007669"/>
    <property type="project" value="TreeGrafter"/>
</dbReference>
<comment type="pathway">
    <text evidence="2">Protein modification; protein glycosylation.</text>
</comment>
<dbReference type="CDD" id="cd04188">
    <property type="entry name" value="DPG_synthase"/>
    <property type="match status" value="1"/>
</dbReference>
<evidence type="ECO:0000256" key="10">
    <source>
        <dbReference type="ARBA" id="ARBA00022989"/>
    </source>
</evidence>
<dbReference type="Gene3D" id="3.90.550.10">
    <property type="entry name" value="Spore Coat Polysaccharide Biosynthesis Protein SpsA, Chain A"/>
    <property type="match status" value="1"/>
</dbReference>
<comment type="similarity">
    <text evidence="3">Belongs to the glycosyltransferase 2 family.</text>
</comment>
<sequence length="240" mass="27571">MKQPYLSVIIPCYNEAKRLPDTLLDIDKHLSHVSFPYEIIVVDNNSKDATREIAKRFAQFVKNVRVIECRTQGKGAAVQKGMLEATGKIRLFTDADNSTSIEHFFLMEQHFSDFDIVIGSRDVEGAKMVPPQPWYKRLLGDTGNLVIQVLLLRGVPDTQCGFKAFTEKVALEIFSKITCLKWSFDVEALVIAKERGFRVKEIPVTWVNDIRSLVRPLDYIKFFLEVFKIKIKQIRGLYKV</sequence>
<evidence type="ECO:0000256" key="4">
    <source>
        <dbReference type="ARBA" id="ARBA00012583"/>
    </source>
</evidence>
<dbReference type="Proteomes" id="UP000177029">
    <property type="component" value="Unassembled WGS sequence"/>
</dbReference>
<keyword evidence="8" id="KW-0256">Endoplasmic reticulum</keyword>
<name>A0A1F8DQM1_9BACT</name>
<evidence type="ECO:0000256" key="12">
    <source>
        <dbReference type="ARBA" id="ARBA00045097"/>
    </source>
</evidence>
<evidence type="ECO:0000313" key="15">
    <source>
        <dbReference type="Proteomes" id="UP000177029"/>
    </source>
</evidence>
<feature type="domain" description="Glycosyltransferase 2-like" evidence="13">
    <location>
        <begin position="7"/>
        <end position="166"/>
    </location>
</feature>
<comment type="caution">
    <text evidence="14">The sequence shown here is derived from an EMBL/GenBank/DDBJ whole genome shotgun (WGS) entry which is preliminary data.</text>
</comment>
<evidence type="ECO:0000256" key="9">
    <source>
        <dbReference type="ARBA" id="ARBA00022968"/>
    </source>
</evidence>
<evidence type="ECO:0000256" key="8">
    <source>
        <dbReference type="ARBA" id="ARBA00022824"/>
    </source>
</evidence>
<protein>
    <recommendedName>
        <fullName evidence="4">dolichyl-phosphate beta-glucosyltransferase</fullName>
        <ecNumber evidence="4">2.4.1.117</ecNumber>
    </recommendedName>
</protein>
<evidence type="ECO:0000256" key="7">
    <source>
        <dbReference type="ARBA" id="ARBA00022692"/>
    </source>
</evidence>
<organism evidence="14 15">
    <name type="scientific">Candidatus Wolfebacteria bacterium RIFCSPHIGHO2_01_FULL_48_22</name>
    <dbReference type="NCBI Taxonomy" id="1802555"/>
    <lineage>
        <taxon>Bacteria</taxon>
        <taxon>Candidatus Wolfeibacteriota</taxon>
    </lineage>
</organism>
<evidence type="ECO:0000256" key="2">
    <source>
        <dbReference type="ARBA" id="ARBA00004922"/>
    </source>
</evidence>
<reference evidence="14 15" key="1">
    <citation type="journal article" date="2016" name="Nat. Commun.">
        <title>Thousands of microbial genomes shed light on interconnected biogeochemical processes in an aquifer system.</title>
        <authorList>
            <person name="Anantharaman K."/>
            <person name="Brown C.T."/>
            <person name="Hug L.A."/>
            <person name="Sharon I."/>
            <person name="Castelle C.J."/>
            <person name="Probst A.J."/>
            <person name="Thomas B.C."/>
            <person name="Singh A."/>
            <person name="Wilkins M.J."/>
            <person name="Karaoz U."/>
            <person name="Brodie E.L."/>
            <person name="Williams K.H."/>
            <person name="Hubbard S.S."/>
            <person name="Banfield J.F."/>
        </authorList>
    </citation>
    <scope>NUCLEOTIDE SEQUENCE [LARGE SCALE GENOMIC DNA]</scope>
</reference>
<comment type="subcellular location">
    <subcellularLocation>
        <location evidence="1">Endoplasmic reticulum membrane</location>
        <topology evidence="1">Single-pass membrane protein</topology>
    </subcellularLocation>
</comment>
<evidence type="ECO:0000256" key="11">
    <source>
        <dbReference type="ARBA" id="ARBA00023136"/>
    </source>
</evidence>
<dbReference type="GO" id="GO:0004581">
    <property type="term" value="F:dolichyl-phosphate beta-glucosyltransferase activity"/>
    <property type="evidence" value="ECO:0007669"/>
    <property type="project" value="UniProtKB-EC"/>
</dbReference>
<dbReference type="SUPFAM" id="SSF53448">
    <property type="entry name" value="Nucleotide-diphospho-sugar transferases"/>
    <property type="match status" value="1"/>
</dbReference>
<evidence type="ECO:0000313" key="14">
    <source>
        <dbReference type="EMBL" id="OGM90920.1"/>
    </source>
</evidence>
<keyword evidence="5" id="KW-0328">Glycosyltransferase</keyword>
<dbReference type="InterPro" id="IPR001173">
    <property type="entry name" value="Glyco_trans_2-like"/>
</dbReference>
<dbReference type="EMBL" id="MGIP01000014">
    <property type="protein sequence ID" value="OGM90920.1"/>
    <property type="molecule type" value="Genomic_DNA"/>
</dbReference>
<comment type="catalytic activity">
    <reaction evidence="12">
        <text>a di-trans,poly-cis-dolichyl phosphate + UDP-alpha-D-glucose = a di-trans,poly-cis-dolichyl beta-D-glucosyl phosphate + UDP</text>
        <dbReference type="Rhea" id="RHEA:15401"/>
        <dbReference type="Rhea" id="RHEA-COMP:19498"/>
        <dbReference type="Rhea" id="RHEA-COMP:19502"/>
        <dbReference type="ChEBI" id="CHEBI:57525"/>
        <dbReference type="ChEBI" id="CHEBI:57683"/>
        <dbReference type="ChEBI" id="CHEBI:58223"/>
        <dbReference type="ChEBI" id="CHEBI:58885"/>
        <dbReference type="EC" id="2.4.1.117"/>
    </reaction>
    <physiologicalReaction direction="left-to-right" evidence="12">
        <dbReference type="Rhea" id="RHEA:15402"/>
    </physiologicalReaction>
</comment>
<gene>
    <name evidence="14" type="ORF">A2755_01815</name>
</gene>
<keyword evidence="10" id="KW-1133">Transmembrane helix</keyword>
<dbReference type="PANTHER" id="PTHR10859">
    <property type="entry name" value="GLYCOSYL TRANSFERASE"/>
    <property type="match status" value="1"/>
</dbReference>
<dbReference type="PANTHER" id="PTHR10859:SF91">
    <property type="entry name" value="DOLICHYL-PHOSPHATE BETA-GLUCOSYLTRANSFERASE"/>
    <property type="match status" value="1"/>
</dbReference>
<dbReference type="Pfam" id="PF00535">
    <property type="entry name" value="Glycos_transf_2"/>
    <property type="match status" value="1"/>
</dbReference>
<proteinExistence type="inferred from homology"/>
<evidence type="ECO:0000256" key="3">
    <source>
        <dbReference type="ARBA" id="ARBA00006739"/>
    </source>
</evidence>
<keyword evidence="9" id="KW-0735">Signal-anchor</keyword>
<keyword evidence="11" id="KW-0472">Membrane</keyword>
<dbReference type="STRING" id="1802555.A2755_01815"/>
<evidence type="ECO:0000256" key="5">
    <source>
        <dbReference type="ARBA" id="ARBA00022676"/>
    </source>
</evidence>
<dbReference type="EC" id="2.4.1.117" evidence="4"/>